<dbReference type="Proteomes" id="UP000389254">
    <property type="component" value="Segment"/>
</dbReference>
<gene>
    <name evidence="1" type="ORF">JIPhKp122_0242</name>
</gene>
<protein>
    <submittedName>
        <fullName evidence="1">Uncharacterized protein</fullName>
    </submittedName>
</protein>
<accession>A0A5Q2F9Y7</accession>
<reference evidence="1 2" key="1">
    <citation type="submission" date="2019-09" db="EMBL/GenBank/DDBJ databases">
        <title>Klebsiella pneumoniae ST258 genomic variability and bacteriophage susceptibility.</title>
        <authorList>
            <person name="Venturini C."/>
            <person name="Ben Zakour N."/>
            <person name="Bowring B."/>
            <person name="Morales S."/>
            <person name="Cole R."/>
            <person name="Kovach Z."/>
            <person name="Branston S."/>
            <person name="Kettle E."/>
            <person name="Thomson N."/>
            <person name="Iredell J."/>
        </authorList>
    </citation>
    <scope>NUCLEOTIDE SEQUENCE [LARGE SCALE GENOMIC DNA]</scope>
</reference>
<dbReference type="EMBL" id="MN434095">
    <property type="protein sequence ID" value="QGF21655.1"/>
    <property type="molecule type" value="Genomic_DNA"/>
</dbReference>
<proteinExistence type="predicted"/>
<sequence length="85" mass="9758">MGKLNIDIVATPIINKDGICVDLEYADGTRFYDTDHGIDFDLIMRHGPGGGWPNIDLRGSREKVIAYLESLEWDDIDYFMEDFEE</sequence>
<evidence type="ECO:0000313" key="2">
    <source>
        <dbReference type="Proteomes" id="UP000389254"/>
    </source>
</evidence>
<evidence type="ECO:0000313" key="1">
    <source>
        <dbReference type="EMBL" id="QGF21655.1"/>
    </source>
</evidence>
<organism evidence="1 2">
    <name type="scientific">Klebsiella phage JIPh_Kp122</name>
    <dbReference type="NCBI Taxonomy" id="2653644"/>
    <lineage>
        <taxon>Viruses</taxon>
        <taxon>Duplodnaviria</taxon>
        <taxon>Heunggongvirae</taxon>
        <taxon>Uroviricota</taxon>
        <taxon>Caudoviricetes</taxon>
        <taxon>Pantevenvirales</taxon>
        <taxon>Straboviridae</taxon>
        <taxon>Tevenvirinae</taxon>
        <taxon>Jiaodavirus</taxon>
        <taxon>Jiaodavirus jd18</taxon>
    </lineage>
</organism>
<name>A0A5Q2F9Y7_9CAUD</name>